<protein>
    <submittedName>
        <fullName evidence="1">2045_t:CDS:1</fullName>
    </submittedName>
</protein>
<reference evidence="1" key="1">
    <citation type="submission" date="2021-06" db="EMBL/GenBank/DDBJ databases">
        <authorList>
            <person name="Kallberg Y."/>
            <person name="Tangrot J."/>
            <person name="Rosling A."/>
        </authorList>
    </citation>
    <scope>NUCLEOTIDE SEQUENCE</scope>
    <source>
        <strain evidence="1">UK204</strain>
    </source>
</reference>
<comment type="caution">
    <text evidence="1">The sequence shown here is derived from an EMBL/GenBank/DDBJ whole genome shotgun (WGS) entry which is preliminary data.</text>
</comment>
<keyword evidence="2" id="KW-1185">Reference proteome</keyword>
<evidence type="ECO:0000313" key="2">
    <source>
        <dbReference type="Proteomes" id="UP000789570"/>
    </source>
</evidence>
<dbReference type="AlphaFoldDB" id="A0A9N9HEF3"/>
<organism evidence="1 2">
    <name type="scientific">Funneliformis caledonium</name>
    <dbReference type="NCBI Taxonomy" id="1117310"/>
    <lineage>
        <taxon>Eukaryota</taxon>
        <taxon>Fungi</taxon>
        <taxon>Fungi incertae sedis</taxon>
        <taxon>Mucoromycota</taxon>
        <taxon>Glomeromycotina</taxon>
        <taxon>Glomeromycetes</taxon>
        <taxon>Glomerales</taxon>
        <taxon>Glomeraceae</taxon>
        <taxon>Funneliformis</taxon>
    </lineage>
</organism>
<accession>A0A9N9HEF3</accession>
<name>A0A9N9HEF3_9GLOM</name>
<evidence type="ECO:0000313" key="1">
    <source>
        <dbReference type="EMBL" id="CAG8667656.1"/>
    </source>
</evidence>
<dbReference type="EMBL" id="CAJVPQ010005302">
    <property type="protein sequence ID" value="CAG8667656.1"/>
    <property type="molecule type" value="Genomic_DNA"/>
</dbReference>
<gene>
    <name evidence="1" type="ORF">FCALED_LOCUS11857</name>
</gene>
<dbReference type="Proteomes" id="UP000789570">
    <property type="component" value="Unassembled WGS sequence"/>
</dbReference>
<proteinExistence type="predicted"/>
<sequence>MLSNLILEMLKNEPLFRAQYVSSIARTLAASFDGELFDLLIAAAMGKKGAVIEMDFPKRFDPQKVDIYLKVADIVSEIEKILSEYYMGVPRKQVLVIVDPKLFSRVIRGLLGTQILMEKALDFIQNEQITPTVISGISITRHIALDNEFRKTFGFEDFNTYQDHLIFKAVRYGCERVDLESGGTITGILAEKPFPGHLTKTQEEAVKEAVA</sequence>